<gene>
    <name evidence="2" type="primary">yunB</name>
    <name evidence="2" type="ORF">ACJDTP_04235</name>
</gene>
<dbReference type="PIRSF" id="PIRSF021383">
    <property type="entry name" value="YunB"/>
    <property type="match status" value="1"/>
</dbReference>
<evidence type="ECO:0000256" key="1">
    <source>
        <dbReference type="SAM" id="Phobius"/>
    </source>
</evidence>
<comment type="caution">
    <text evidence="2">The sequence shown here is derived from an EMBL/GenBank/DDBJ whole genome shotgun (WGS) entry which is preliminary data.</text>
</comment>
<keyword evidence="1" id="KW-1133">Transmembrane helix</keyword>
<dbReference type="NCBIfam" id="TIGR02832">
    <property type="entry name" value="spo_yunB"/>
    <property type="match status" value="1"/>
</dbReference>
<sequence>MQYYTRRKTHKYISFIVLIIVIIVILNITLVFFDQRVMPSVTEIATIMAKSQTLDIINKKSVDILSKDFKYDEMVKIEKDNQGNIILIQADTGKLNYIAAELSTECNKELSDMKNNAIKVPLGWMSDKSAFYNVGPKISVEIEPIGNISTSYESKFESAGINQTRHKIYLNVTAKIRLRLPLRNQDAEVSTQVPVSDTIIVGKIPNTTLGFPTNEQNN</sequence>
<evidence type="ECO:0000313" key="3">
    <source>
        <dbReference type="Proteomes" id="UP001623600"/>
    </source>
</evidence>
<keyword evidence="1" id="KW-0812">Transmembrane</keyword>
<keyword evidence="3" id="KW-1185">Reference proteome</keyword>
<organism evidence="2 3">
    <name type="scientific">Candidatus Clostridium helianthi</name>
    <dbReference type="NCBI Taxonomy" id="3381660"/>
    <lineage>
        <taxon>Bacteria</taxon>
        <taxon>Bacillati</taxon>
        <taxon>Bacillota</taxon>
        <taxon>Clostridia</taxon>
        <taxon>Eubacteriales</taxon>
        <taxon>Clostridiaceae</taxon>
        <taxon>Clostridium</taxon>
    </lineage>
</organism>
<dbReference type="InterPro" id="IPR014197">
    <property type="entry name" value="Sporulation_prot_YunB"/>
</dbReference>
<name>A0ABW8S1U5_9CLOT</name>
<evidence type="ECO:0000313" key="2">
    <source>
        <dbReference type="EMBL" id="MFL0164277.1"/>
    </source>
</evidence>
<dbReference type="RefSeq" id="WP_406760588.1">
    <property type="nucleotide sequence ID" value="NZ_JBJIAB010000003.1"/>
</dbReference>
<protein>
    <submittedName>
        <fullName evidence="2">Sporulation protein YunB</fullName>
    </submittedName>
</protein>
<accession>A0ABW8S1U5</accession>
<reference evidence="2 3" key="1">
    <citation type="submission" date="2024-11" db="EMBL/GenBank/DDBJ databases">
        <authorList>
            <person name="Heng Y.C."/>
            <person name="Lim A.C.H."/>
            <person name="Lee J.K.Y."/>
            <person name="Kittelmann S."/>
        </authorList>
    </citation>
    <scope>NUCLEOTIDE SEQUENCE [LARGE SCALE GENOMIC DNA]</scope>
    <source>
        <strain evidence="2 3">WILCCON 0112</strain>
    </source>
</reference>
<dbReference type="EMBL" id="JBJIAB010000003">
    <property type="protein sequence ID" value="MFL0164277.1"/>
    <property type="molecule type" value="Genomic_DNA"/>
</dbReference>
<proteinExistence type="predicted"/>
<keyword evidence="1" id="KW-0472">Membrane</keyword>
<feature type="transmembrane region" description="Helical" evidence="1">
    <location>
        <begin position="12"/>
        <end position="33"/>
    </location>
</feature>
<dbReference type="Pfam" id="PF09560">
    <property type="entry name" value="Spore_YunB"/>
    <property type="match status" value="1"/>
</dbReference>
<dbReference type="Proteomes" id="UP001623600">
    <property type="component" value="Unassembled WGS sequence"/>
</dbReference>